<accession>A0ABV5Q4Y6</accession>
<organism evidence="1 2">
    <name type="scientific">Nonomuraea roseola</name>
    <dbReference type="NCBI Taxonomy" id="46179"/>
    <lineage>
        <taxon>Bacteria</taxon>
        <taxon>Bacillati</taxon>
        <taxon>Actinomycetota</taxon>
        <taxon>Actinomycetes</taxon>
        <taxon>Streptosporangiales</taxon>
        <taxon>Streptosporangiaceae</taxon>
        <taxon>Nonomuraea</taxon>
    </lineage>
</organism>
<dbReference type="EMBL" id="JBHMCE010000009">
    <property type="protein sequence ID" value="MFB9530552.1"/>
    <property type="molecule type" value="Genomic_DNA"/>
</dbReference>
<sequence length="91" mass="9383">MTGIVRDRVVVVTGADRGTSPAPSRCTSGLRVPSARARSWEVTTSSPPPVGDQAALQQVEGVGHQPGAEHSTPTMFVIIRTPSSSSTTAIA</sequence>
<name>A0ABV5Q4Y6_9ACTN</name>
<evidence type="ECO:0000313" key="2">
    <source>
        <dbReference type="Proteomes" id="UP001589646"/>
    </source>
</evidence>
<reference evidence="1 2" key="1">
    <citation type="submission" date="2024-09" db="EMBL/GenBank/DDBJ databases">
        <authorList>
            <person name="Sun Q."/>
            <person name="Mori K."/>
        </authorList>
    </citation>
    <scope>NUCLEOTIDE SEQUENCE [LARGE SCALE GENOMIC DNA]</scope>
    <source>
        <strain evidence="1 2">JCM 3323</strain>
    </source>
</reference>
<evidence type="ECO:0000313" key="1">
    <source>
        <dbReference type="EMBL" id="MFB9530552.1"/>
    </source>
</evidence>
<comment type="caution">
    <text evidence="1">The sequence shown here is derived from an EMBL/GenBank/DDBJ whole genome shotgun (WGS) entry which is preliminary data.</text>
</comment>
<dbReference type="Proteomes" id="UP001589646">
    <property type="component" value="Unassembled WGS sequence"/>
</dbReference>
<protein>
    <submittedName>
        <fullName evidence="1">Uncharacterized protein</fullName>
    </submittedName>
</protein>
<dbReference type="RefSeq" id="WP_346122023.1">
    <property type="nucleotide sequence ID" value="NZ_BAAAXC010000012.1"/>
</dbReference>
<proteinExistence type="predicted"/>
<gene>
    <name evidence="1" type="ORF">ACFFRN_28495</name>
</gene>
<keyword evidence="2" id="KW-1185">Reference proteome</keyword>